<dbReference type="AlphaFoldDB" id="A0A6L5YYQ7"/>
<gene>
    <name evidence="4" type="ORF">GE300_07365</name>
</gene>
<dbReference type="InterPro" id="IPR029044">
    <property type="entry name" value="Nucleotide-diphossugar_trans"/>
</dbReference>
<protein>
    <submittedName>
        <fullName evidence="4">NTP transferase domain-containing protein</fullName>
    </submittedName>
</protein>
<organism evidence="4 5">
    <name type="scientific">Halovulum marinum</name>
    <dbReference type="NCBI Taxonomy" id="2662447"/>
    <lineage>
        <taxon>Bacteria</taxon>
        <taxon>Pseudomonadati</taxon>
        <taxon>Pseudomonadota</taxon>
        <taxon>Alphaproteobacteria</taxon>
        <taxon>Rhodobacterales</taxon>
        <taxon>Paracoccaceae</taxon>
        <taxon>Halovulum</taxon>
    </lineage>
</organism>
<dbReference type="SUPFAM" id="SSF53448">
    <property type="entry name" value="Nucleotide-diphospho-sugar transferases"/>
    <property type="match status" value="1"/>
</dbReference>
<dbReference type="PANTHER" id="PTHR43584">
    <property type="entry name" value="NUCLEOTIDYL TRANSFERASE"/>
    <property type="match status" value="1"/>
</dbReference>
<evidence type="ECO:0000313" key="5">
    <source>
        <dbReference type="Proteomes" id="UP000474957"/>
    </source>
</evidence>
<evidence type="ECO:0000256" key="2">
    <source>
        <dbReference type="ARBA" id="ARBA00022695"/>
    </source>
</evidence>
<name>A0A6L5YYQ7_9RHOB</name>
<dbReference type="EMBL" id="WIND01000004">
    <property type="protein sequence ID" value="MSU89433.1"/>
    <property type="molecule type" value="Genomic_DNA"/>
</dbReference>
<comment type="caution">
    <text evidence="4">The sequence shown here is derived from an EMBL/GenBank/DDBJ whole genome shotgun (WGS) entry which is preliminary data.</text>
</comment>
<evidence type="ECO:0000256" key="1">
    <source>
        <dbReference type="ARBA" id="ARBA00022679"/>
    </source>
</evidence>
<keyword evidence="2" id="KW-0548">Nucleotidyltransferase</keyword>
<dbReference type="InterPro" id="IPR050065">
    <property type="entry name" value="GlmU-like"/>
</dbReference>
<dbReference type="Proteomes" id="UP000474957">
    <property type="component" value="Unassembled WGS sequence"/>
</dbReference>
<evidence type="ECO:0000259" key="3">
    <source>
        <dbReference type="Pfam" id="PF00483"/>
    </source>
</evidence>
<evidence type="ECO:0000313" key="4">
    <source>
        <dbReference type="EMBL" id="MSU89433.1"/>
    </source>
</evidence>
<reference evidence="4 5" key="1">
    <citation type="submission" date="2019-10" db="EMBL/GenBank/DDBJ databases">
        <title>Cognatihalovulum marinum gen. nov. sp. nov., a new member of the family Rhodobacteraceae isolated from deep seawater of the Northwest Indian Ocean.</title>
        <authorList>
            <person name="Ruan C."/>
            <person name="Wang J."/>
            <person name="Zheng X."/>
            <person name="Song L."/>
            <person name="Zhu Y."/>
            <person name="Huang Y."/>
            <person name="Lu Z."/>
            <person name="Du W."/>
            <person name="Huang L."/>
            <person name="Dai X."/>
        </authorList>
    </citation>
    <scope>NUCLEOTIDE SEQUENCE [LARGE SCALE GENOMIC DNA]</scope>
    <source>
        <strain evidence="4 5">2CG4</strain>
    </source>
</reference>
<dbReference type="InterPro" id="IPR005835">
    <property type="entry name" value="NTP_transferase_dom"/>
</dbReference>
<dbReference type="CDD" id="cd06422">
    <property type="entry name" value="NTP_transferase_like_1"/>
    <property type="match status" value="1"/>
</dbReference>
<keyword evidence="5" id="KW-1185">Reference proteome</keyword>
<dbReference type="Gene3D" id="3.90.550.10">
    <property type="entry name" value="Spore Coat Polysaccharide Biosynthesis Protein SpsA, Chain A"/>
    <property type="match status" value="1"/>
</dbReference>
<dbReference type="PANTHER" id="PTHR43584:SF8">
    <property type="entry name" value="N-ACETYLMURAMATE ALPHA-1-PHOSPHATE URIDYLYLTRANSFERASE"/>
    <property type="match status" value="1"/>
</dbReference>
<dbReference type="GO" id="GO:0016779">
    <property type="term" value="F:nucleotidyltransferase activity"/>
    <property type="evidence" value="ECO:0007669"/>
    <property type="project" value="UniProtKB-KW"/>
</dbReference>
<feature type="domain" description="Nucleotidyl transferase" evidence="3">
    <location>
        <begin position="2"/>
        <end position="72"/>
    </location>
</feature>
<keyword evidence="1 4" id="KW-0808">Transferase</keyword>
<sequence>MLFAAGRGTRMRHLTEGRPKPLVPVAGRPLIDHALDLLVAGGVRRVVVNTHYLGAQIAAHLAAERRLRIALSPEDGALLDTGGGLRHAAPLLGAGPVWTLNPDAIWRGPNPLRALPGGVPGGARLLLVPRGRALGHRGVGDFFLMPDGRLRRRGGADAAPYVYTGLQIIDPAPVAALDAQAFSLNLAWDAMLAEGRLFGAVYDGDWCDVGRPESIPLAEGLLADA</sequence>
<dbReference type="Pfam" id="PF00483">
    <property type="entry name" value="NTP_transferase"/>
    <property type="match status" value="1"/>
</dbReference>
<accession>A0A6L5YYQ7</accession>
<proteinExistence type="predicted"/>